<gene>
    <name evidence="2" type="ORF">EKO04_009662</name>
</gene>
<comment type="caution">
    <text evidence="2">The sequence shown here is derived from an EMBL/GenBank/DDBJ whole genome shotgun (WGS) entry which is preliminary data.</text>
</comment>
<accession>A0A8H7MBY8</accession>
<reference evidence="2" key="2">
    <citation type="submission" date="2020-09" db="EMBL/GenBank/DDBJ databases">
        <title>Reference genome assembly for Australian Ascochyta lentis isolate Al4.</title>
        <authorList>
            <person name="Lee R.C."/>
            <person name="Farfan-Caceres L.M."/>
            <person name="Debler J.W."/>
            <person name="Williams A.H."/>
            <person name="Henares B.M."/>
        </authorList>
    </citation>
    <scope>NUCLEOTIDE SEQUENCE</scope>
    <source>
        <strain evidence="2">Al4</strain>
    </source>
</reference>
<keyword evidence="3" id="KW-1185">Reference proteome</keyword>
<evidence type="ECO:0000313" key="3">
    <source>
        <dbReference type="Proteomes" id="UP000651452"/>
    </source>
</evidence>
<proteinExistence type="predicted"/>
<feature type="region of interest" description="Disordered" evidence="1">
    <location>
        <begin position="1"/>
        <end position="65"/>
    </location>
</feature>
<dbReference type="EMBL" id="RZGK01000018">
    <property type="protein sequence ID" value="KAF9692526.1"/>
    <property type="molecule type" value="Genomic_DNA"/>
</dbReference>
<reference evidence="2" key="1">
    <citation type="submission" date="2018-12" db="EMBL/GenBank/DDBJ databases">
        <authorList>
            <person name="Syme R.A."/>
            <person name="Farfan-Caceres L."/>
            <person name="Lichtenzveig J."/>
        </authorList>
    </citation>
    <scope>NUCLEOTIDE SEQUENCE</scope>
    <source>
        <strain evidence="2">Al4</strain>
    </source>
</reference>
<evidence type="ECO:0000256" key="1">
    <source>
        <dbReference type="SAM" id="MobiDB-lite"/>
    </source>
</evidence>
<dbReference type="AlphaFoldDB" id="A0A8H7MBY8"/>
<feature type="compositionally biased region" description="Basic and acidic residues" evidence="1">
    <location>
        <begin position="190"/>
        <end position="220"/>
    </location>
</feature>
<name>A0A8H7MBY8_9PLEO</name>
<feature type="compositionally biased region" description="Basic and acidic residues" evidence="1">
    <location>
        <begin position="19"/>
        <end position="32"/>
    </location>
</feature>
<protein>
    <submittedName>
        <fullName evidence="2">Uncharacterized protein</fullName>
    </submittedName>
</protein>
<sequence length="227" mass="24388">MAAALPADTAASTAPAEAKLSHFRDAANRDSDASDSDQSDASGRSLSPTRQGLSKTKKRKERRQFGAFADELGDLLGAAFQGKEEVKPAASTHAGTPAPPSTGQLFTRYLTLHAADDHLNGGLDGDLDGDSNMAVEPAAGGPKMSKRQRQNLAKMQARRLAKEQSKMVTAEEQAVAAERRGMTIQAYRGQRPDGKKGAKSDGQKRRSRKERERLRKKAEAADAMEVE</sequence>
<feature type="region of interest" description="Disordered" evidence="1">
    <location>
        <begin position="84"/>
        <end position="103"/>
    </location>
</feature>
<evidence type="ECO:0000313" key="2">
    <source>
        <dbReference type="EMBL" id="KAF9692526.1"/>
    </source>
</evidence>
<feature type="compositionally biased region" description="Low complexity" evidence="1">
    <location>
        <begin position="1"/>
        <end position="18"/>
    </location>
</feature>
<organism evidence="2 3">
    <name type="scientific">Ascochyta lentis</name>
    <dbReference type="NCBI Taxonomy" id="205686"/>
    <lineage>
        <taxon>Eukaryota</taxon>
        <taxon>Fungi</taxon>
        <taxon>Dikarya</taxon>
        <taxon>Ascomycota</taxon>
        <taxon>Pezizomycotina</taxon>
        <taxon>Dothideomycetes</taxon>
        <taxon>Pleosporomycetidae</taxon>
        <taxon>Pleosporales</taxon>
        <taxon>Pleosporineae</taxon>
        <taxon>Didymellaceae</taxon>
        <taxon>Ascochyta</taxon>
    </lineage>
</organism>
<dbReference type="Proteomes" id="UP000651452">
    <property type="component" value="Unassembled WGS sequence"/>
</dbReference>
<feature type="region of interest" description="Disordered" evidence="1">
    <location>
        <begin position="177"/>
        <end position="227"/>
    </location>
</feature>
<dbReference type="OrthoDB" id="3800694at2759"/>
<feature type="region of interest" description="Disordered" evidence="1">
    <location>
        <begin position="123"/>
        <end position="153"/>
    </location>
</feature>